<comment type="caution">
    <text evidence="1">The sequence shown here is derived from an EMBL/GenBank/DDBJ whole genome shotgun (WGS) entry which is preliminary data.</text>
</comment>
<organism evidence="1 2">
    <name type="scientific">Paraburkholderia tagetis</name>
    <dbReference type="NCBI Taxonomy" id="2913261"/>
    <lineage>
        <taxon>Bacteria</taxon>
        <taxon>Pseudomonadati</taxon>
        <taxon>Pseudomonadota</taxon>
        <taxon>Betaproteobacteria</taxon>
        <taxon>Burkholderiales</taxon>
        <taxon>Burkholderiaceae</taxon>
        <taxon>Paraburkholderia</taxon>
    </lineage>
</organism>
<dbReference type="EMBL" id="JAKLJA010000023">
    <property type="protein sequence ID" value="MCG5076352.1"/>
    <property type="molecule type" value="Genomic_DNA"/>
</dbReference>
<keyword evidence="2" id="KW-1185">Reference proteome</keyword>
<dbReference type="AlphaFoldDB" id="A0A9X1RUX9"/>
<dbReference type="Proteomes" id="UP001139308">
    <property type="component" value="Unassembled WGS sequence"/>
</dbReference>
<evidence type="ECO:0008006" key="3">
    <source>
        <dbReference type="Google" id="ProtNLM"/>
    </source>
</evidence>
<accession>A0A9X1RUX9</accession>
<evidence type="ECO:0000313" key="2">
    <source>
        <dbReference type="Proteomes" id="UP001139308"/>
    </source>
</evidence>
<evidence type="ECO:0000313" key="1">
    <source>
        <dbReference type="EMBL" id="MCG5076352.1"/>
    </source>
</evidence>
<protein>
    <recommendedName>
        <fullName evidence="3">Apea-like HEPN domain-containing protein</fullName>
    </recommendedName>
</protein>
<reference evidence="1" key="1">
    <citation type="submission" date="2022-01" db="EMBL/GenBank/DDBJ databases">
        <title>Genome sequence and assembly of Parabukholderia sp. RG36.</title>
        <authorList>
            <person name="Chhetri G."/>
        </authorList>
    </citation>
    <scope>NUCLEOTIDE SEQUENCE</scope>
    <source>
        <strain evidence="1">RG36</strain>
    </source>
</reference>
<gene>
    <name evidence="1" type="ORF">L5014_23750</name>
</gene>
<sequence length="409" mass="44616">MKTTYEKVTSSHIELGAVSIFDAVDSPDPEVFHEAFSQLNDAAAGIVGTLIADARFPGNTVVQICREGGASGFYPNFIVMPLLRAATAKGGAREAVSWLEKVFATTSAQGKIFHAIWGAPVDNEIALTEEISIVPIAALPDSAIKTWLTEHRVNSPVSSMLDFISPQSALIVPFYVPRVLHKPGIDPDPSSVEYLRVNDLLNDATLALSAVGPRVTTLAVQWFAFDDPDLELTAFGTGSRGQLMEILPSQPPQYPKLDGVEAADIVRRFLNLPADVKKKIRVTLNRLQQAQKRRTLGDRCVELSTAFETLLGDNKATEMTHKIKVRSVRLLGGSPEIRRHNAAVMGWMYDARSKLVHTGEDVTKGKAINGEVLSPAVLVERATSICTEIVKRLIREGVIPDWADFDILA</sequence>
<name>A0A9X1RUX9_9BURK</name>
<proteinExistence type="predicted"/>